<comment type="caution">
    <text evidence="1">The sequence shown here is derived from an EMBL/GenBank/DDBJ whole genome shotgun (WGS) entry which is preliminary data.</text>
</comment>
<dbReference type="GO" id="GO:0005829">
    <property type="term" value="C:cytosol"/>
    <property type="evidence" value="ECO:0007669"/>
    <property type="project" value="TreeGrafter"/>
</dbReference>
<dbReference type="RefSeq" id="WP_131598773.1">
    <property type="nucleotide sequence ID" value="NZ_CBDBYK010000004.1"/>
</dbReference>
<evidence type="ECO:0000313" key="1">
    <source>
        <dbReference type="EMBL" id="TCG11477.1"/>
    </source>
</evidence>
<evidence type="ECO:0008006" key="3">
    <source>
        <dbReference type="Google" id="ProtNLM"/>
    </source>
</evidence>
<dbReference type="PANTHER" id="PTHR30283:SF4">
    <property type="entry name" value="PEROXIDE STRESS RESISTANCE PROTEIN YAAA"/>
    <property type="match status" value="1"/>
</dbReference>
<dbReference type="PANTHER" id="PTHR30283">
    <property type="entry name" value="PEROXIDE STRESS RESPONSE PROTEIN YAAA"/>
    <property type="match status" value="1"/>
</dbReference>
<dbReference type="AlphaFoldDB" id="A0A4R0XUK0"/>
<gene>
    <name evidence="1" type="ORF">C4B24_01825</name>
</gene>
<keyword evidence="2" id="KW-1185">Reference proteome</keyword>
<evidence type="ECO:0000313" key="2">
    <source>
        <dbReference type="Proteomes" id="UP000294192"/>
    </source>
</evidence>
<name>A0A4R0XUK0_9MOLU</name>
<reference evidence="1 2" key="1">
    <citation type="submission" date="2018-02" db="EMBL/GenBank/DDBJ databases">
        <title>Mycoplasma marinum and Mycoplasma todarodis sp. nov., moderately halophilic and psychrotolerant mycoplasmas isolated from cephalopods.</title>
        <authorList>
            <person name="Viver T."/>
        </authorList>
    </citation>
    <scope>NUCLEOTIDE SEQUENCE [LARGE SCALE GENOMIC DNA]</scope>
    <source>
        <strain evidence="1 2">PE</strain>
    </source>
</reference>
<dbReference type="EMBL" id="PSZO01000006">
    <property type="protein sequence ID" value="TCG11477.1"/>
    <property type="molecule type" value="Genomic_DNA"/>
</dbReference>
<protein>
    <recommendedName>
        <fullName evidence="3">Peroxide stress protein YaaA</fullName>
    </recommendedName>
</protein>
<dbReference type="GO" id="GO:0033194">
    <property type="term" value="P:response to hydroperoxide"/>
    <property type="evidence" value="ECO:0007669"/>
    <property type="project" value="TreeGrafter"/>
</dbReference>
<dbReference type="InterPro" id="IPR005583">
    <property type="entry name" value="YaaA"/>
</dbReference>
<proteinExistence type="predicted"/>
<sequence length="192" mass="22803">MKIILGPAKTFNLENPINESVPRPKYILTAKEIFPKFKALSLKEHKELYKLSDKKTQEVYDMHQTHGQKLYYAIEMYAGQVFKQLKLEEYDKEWLNEHVVIIDALYGIIKPFDLVAPYRIYFDLKQDIVDLKEKWADKINDYFKNEDEIINLASKEYSQFIKRDMTTFEFPGSTMALKKARGQKLHELIKKK</sequence>
<organism evidence="1 2">
    <name type="scientific">Mycoplasma marinum</name>
    <dbReference type="NCBI Taxonomy" id="1937190"/>
    <lineage>
        <taxon>Bacteria</taxon>
        <taxon>Bacillati</taxon>
        <taxon>Mycoplasmatota</taxon>
        <taxon>Mollicutes</taxon>
        <taxon>Mycoplasmataceae</taxon>
        <taxon>Mycoplasma</taxon>
    </lineage>
</organism>
<dbReference type="Proteomes" id="UP000294192">
    <property type="component" value="Unassembled WGS sequence"/>
</dbReference>
<accession>A0A4R0XUK0</accession>
<dbReference type="OrthoDB" id="9777133at2"/>
<dbReference type="Pfam" id="PF03883">
    <property type="entry name" value="H2O2_YaaD"/>
    <property type="match status" value="1"/>
</dbReference>